<name>F6PNC3_CIOIN</name>
<keyword evidence="4" id="KW-1185">Reference proteome</keyword>
<feature type="compositionally biased region" description="Polar residues" evidence="2">
    <location>
        <begin position="740"/>
        <end position="749"/>
    </location>
</feature>
<protein>
    <recommendedName>
        <fullName evidence="5">Nucleoprotein TPR</fullName>
    </recommendedName>
</protein>
<feature type="coiled-coil region" evidence="1">
    <location>
        <begin position="68"/>
        <end position="143"/>
    </location>
</feature>
<feature type="coiled-coil region" evidence="1">
    <location>
        <begin position="201"/>
        <end position="277"/>
    </location>
</feature>
<dbReference type="InParanoid" id="F6PNC3"/>
<dbReference type="PANTHER" id="PTHR18898">
    <property type="entry name" value="NUCLEOPROTEIN TPR-RELATED"/>
    <property type="match status" value="1"/>
</dbReference>
<feature type="compositionally biased region" description="Polar residues" evidence="2">
    <location>
        <begin position="1003"/>
        <end position="1021"/>
    </location>
</feature>
<evidence type="ECO:0000313" key="3">
    <source>
        <dbReference type="Ensembl" id="ENSCINP00000028708.2"/>
    </source>
</evidence>
<dbReference type="AlphaFoldDB" id="F6PNC3"/>
<evidence type="ECO:0000256" key="1">
    <source>
        <dbReference type="SAM" id="Coils"/>
    </source>
</evidence>
<feature type="compositionally biased region" description="Acidic residues" evidence="2">
    <location>
        <begin position="750"/>
        <end position="776"/>
    </location>
</feature>
<feature type="compositionally biased region" description="Polar residues" evidence="2">
    <location>
        <begin position="683"/>
        <end position="697"/>
    </location>
</feature>
<keyword evidence="1" id="KW-0175">Coiled coil</keyword>
<dbReference type="HOGENOM" id="CLU_285283_0_0_1"/>
<feature type="compositionally biased region" description="Acidic residues" evidence="2">
    <location>
        <begin position="799"/>
        <end position="848"/>
    </location>
</feature>
<feature type="region of interest" description="Disordered" evidence="2">
    <location>
        <begin position="1003"/>
        <end position="1086"/>
    </location>
</feature>
<dbReference type="Proteomes" id="UP000008144">
    <property type="component" value="Unassembled WGS sequence"/>
</dbReference>
<reference evidence="4" key="1">
    <citation type="journal article" date="2002" name="Science">
        <title>The draft genome of Ciona intestinalis: insights into chordate and vertebrate origins.</title>
        <authorList>
            <person name="Dehal P."/>
            <person name="Satou Y."/>
            <person name="Campbell R.K."/>
            <person name="Chapman J."/>
            <person name="Degnan B."/>
            <person name="De Tomaso A."/>
            <person name="Davidson B."/>
            <person name="Di Gregorio A."/>
            <person name="Gelpke M."/>
            <person name="Goodstein D.M."/>
            <person name="Harafuji N."/>
            <person name="Hastings K.E."/>
            <person name="Ho I."/>
            <person name="Hotta K."/>
            <person name="Huang W."/>
            <person name="Kawashima T."/>
            <person name="Lemaire P."/>
            <person name="Martinez D."/>
            <person name="Meinertzhagen I.A."/>
            <person name="Necula S."/>
            <person name="Nonaka M."/>
            <person name="Putnam N."/>
            <person name="Rash S."/>
            <person name="Saiga H."/>
            <person name="Satake M."/>
            <person name="Terry A."/>
            <person name="Yamada L."/>
            <person name="Wang H.G."/>
            <person name="Awazu S."/>
            <person name="Azumi K."/>
            <person name="Boore J."/>
            <person name="Branno M."/>
            <person name="Chin-Bow S."/>
            <person name="DeSantis R."/>
            <person name="Doyle S."/>
            <person name="Francino P."/>
            <person name="Keys D.N."/>
            <person name="Haga S."/>
            <person name="Hayashi H."/>
            <person name="Hino K."/>
            <person name="Imai K.S."/>
            <person name="Inaba K."/>
            <person name="Kano S."/>
            <person name="Kobayashi K."/>
            <person name="Kobayashi M."/>
            <person name="Lee B.I."/>
            <person name="Makabe K.W."/>
            <person name="Manohar C."/>
            <person name="Matassi G."/>
            <person name="Medina M."/>
            <person name="Mochizuki Y."/>
            <person name="Mount S."/>
            <person name="Morishita T."/>
            <person name="Miura S."/>
            <person name="Nakayama A."/>
            <person name="Nishizaka S."/>
            <person name="Nomoto H."/>
            <person name="Ohta F."/>
            <person name="Oishi K."/>
            <person name="Rigoutsos I."/>
            <person name="Sano M."/>
            <person name="Sasaki A."/>
            <person name="Sasakura Y."/>
            <person name="Shoguchi E."/>
            <person name="Shin-i T."/>
            <person name="Spagnuolo A."/>
            <person name="Stainier D."/>
            <person name="Suzuki M.M."/>
            <person name="Tassy O."/>
            <person name="Takatori N."/>
            <person name="Tokuoka M."/>
            <person name="Yagi K."/>
            <person name="Yoshizaki F."/>
            <person name="Wada S."/>
            <person name="Zhang C."/>
            <person name="Hyatt P.D."/>
            <person name="Larimer F."/>
            <person name="Detter C."/>
            <person name="Doggett N."/>
            <person name="Glavina T."/>
            <person name="Hawkins T."/>
            <person name="Richardson P."/>
            <person name="Lucas S."/>
            <person name="Kohara Y."/>
            <person name="Levine M."/>
            <person name="Satoh N."/>
            <person name="Rokhsar D.S."/>
        </authorList>
    </citation>
    <scope>NUCLEOTIDE SEQUENCE [LARGE SCALE GENOMIC DNA]</scope>
</reference>
<feature type="compositionally biased region" description="Low complexity" evidence="2">
    <location>
        <begin position="716"/>
        <end position="725"/>
    </location>
</feature>
<feature type="compositionally biased region" description="Polar residues" evidence="2">
    <location>
        <begin position="567"/>
        <end position="585"/>
    </location>
</feature>
<dbReference type="PANTHER" id="PTHR18898:SF2">
    <property type="entry name" value="NUCLEOPROTEIN TPR"/>
    <property type="match status" value="1"/>
</dbReference>
<sequence length="1086" mass="119669">MSGQLVELQSKVSKTLSPQKLYPSRDPVAAAEGGGAGSSNQQLLDVIKFLRREKEISDTKCELVQAEVVRCKHQLQHADEQMKQLQTQLSDQQLKVEEQSSKLSEHESLKREISHLRSVEERNKLLQEERDQLDVDLRSTNTRLSGLQADLAPLQTKNRELSAHCAALQTEKKAYADDVTRWKERVQQMTQSPRRQDPEEYRRLINEKTTLAKNLETMNTELTELKSECSALKGQIRNLQTNLQTTKLNSTTLEGQVASKEDEIKNLKESAEKQLQTMSKIRKVGRKFKLQYEELLAKQQKMDAEAKAAGDAVAVAAEDSDAVKRAEERCSKAEEDKMKIEEEVGRLREENQLLKSKQEEVEKNVLKTDDESKGLSTENEGLKNEVESLKVALDEKKKQVDEILEKEKRFSTLLSLAKSQIEKLRKDNQESNKERERLNNELKKMEADRKTEADQRTELQNKIEELQRQLLEGRHPPQVPEIRKTRSTTQRQRVNQVTPMRVTRTARVMPEPQQEAQDVERPVVVSSVPQAASSSTQAVVSQPSVVSVPVAPAISHATAFVHPMSPARQQHVVSSGSSTLPTQPQEQRDPGNEGNENDQAIVSSSDDQTNQSNDQNQPRVASSSVVVSSASQSDAPSSTGPHNVATTGATSSTGVSLNNPTARPFHNQGQKRSHDHVEDVAPSLTSRTSTLPGSSREAQVAVAPLPKRQRGSPDQSSESVSTVTVEQHDSESLISDARQPDQSQQNDVSENLDVENNVQDENDLDDYPQDDDDDTESSLQVASSSTRQQEVATSSLDPGDAEEMIVISSEEENSETDFEDQPDEEMANEEVDVEAEDQPDEEDGDESDTIPAITVSNISSVEQPTFPSSSLPFLVIQPEPSVRPRIPSRPGPAPLTPGIVMPSITEDGDGIVPCTPTLITHRHDEGYHAISSPRVPHAGGQPIRFRFEDLSSGNLFEPVPGGVGTVDNTLMDLAGAGEDNRSVPTTPVPQSTVIAQSSISNVDTSDLLPSTSGNAAVSSSIQEEELDVENDELEASNAPSVDRANELREASTIPTNTIRGRRRFRVIGAPRTRGRGANSPSTSNQP</sequence>
<dbReference type="STRING" id="7719.ENSCINP00000028708"/>
<dbReference type="OMA" id="GSRRPNM"/>
<evidence type="ECO:0000256" key="2">
    <source>
        <dbReference type="SAM" id="MobiDB-lite"/>
    </source>
</evidence>
<dbReference type="Ensembl" id="ENSCINT00000028954.2">
    <property type="protein sequence ID" value="ENSCINP00000028708.2"/>
    <property type="gene ID" value="ENSCING00000016640.2"/>
</dbReference>
<organism evidence="3 4">
    <name type="scientific">Ciona intestinalis</name>
    <name type="common">Transparent sea squirt</name>
    <name type="synonym">Ascidia intestinalis</name>
    <dbReference type="NCBI Taxonomy" id="7719"/>
    <lineage>
        <taxon>Eukaryota</taxon>
        <taxon>Metazoa</taxon>
        <taxon>Chordata</taxon>
        <taxon>Tunicata</taxon>
        <taxon>Ascidiacea</taxon>
        <taxon>Phlebobranchia</taxon>
        <taxon>Cionidae</taxon>
        <taxon>Ciona</taxon>
    </lineage>
</organism>
<dbReference type="GeneTree" id="ENSGT00730000111014"/>
<reference evidence="3" key="3">
    <citation type="submission" date="2025-09" db="UniProtKB">
        <authorList>
            <consortium name="Ensembl"/>
        </authorList>
    </citation>
    <scope>IDENTIFICATION</scope>
</reference>
<feature type="compositionally biased region" description="Polar residues" evidence="2">
    <location>
        <begin position="777"/>
        <end position="796"/>
    </location>
</feature>
<proteinExistence type="predicted"/>
<feature type="region of interest" description="Disordered" evidence="2">
    <location>
        <begin position="567"/>
        <end position="849"/>
    </location>
</feature>
<accession>F6PNC3</accession>
<feature type="coiled-coil region" evidence="1">
    <location>
        <begin position="316"/>
        <end position="469"/>
    </location>
</feature>
<evidence type="ECO:0008006" key="5">
    <source>
        <dbReference type="Google" id="ProtNLM"/>
    </source>
</evidence>
<dbReference type="Gene3D" id="1.10.287.1490">
    <property type="match status" value="1"/>
</dbReference>
<feature type="compositionally biased region" description="Low complexity" evidence="2">
    <location>
        <begin position="603"/>
        <end position="656"/>
    </location>
</feature>
<reference evidence="3" key="2">
    <citation type="submission" date="2025-08" db="UniProtKB">
        <authorList>
            <consortium name="Ensembl"/>
        </authorList>
    </citation>
    <scope>IDENTIFICATION</scope>
</reference>
<feature type="compositionally biased region" description="Acidic residues" evidence="2">
    <location>
        <begin position="1022"/>
        <end position="1034"/>
    </location>
</feature>
<feature type="region of interest" description="Disordered" evidence="2">
    <location>
        <begin position="1"/>
        <end position="39"/>
    </location>
</feature>
<evidence type="ECO:0000313" key="4">
    <source>
        <dbReference type="Proteomes" id="UP000008144"/>
    </source>
</evidence>